<keyword evidence="3 4" id="KW-0732">Signal</keyword>
<evidence type="ECO:0000256" key="4">
    <source>
        <dbReference type="SAM" id="SignalP"/>
    </source>
</evidence>
<dbReference type="PIRSF" id="PIRSF002741">
    <property type="entry name" value="MppA"/>
    <property type="match status" value="1"/>
</dbReference>
<dbReference type="Pfam" id="PF00496">
    <property type="entry name" value="SBP_bac_5"/>
    <property type="match status" value="1"/>
</dbReference>
<name>A0A845MIQ6_9PROT</name>
<dbReference type="InterPro" id="IPR000914">
    <property type="entry name" value="SBP_5_dom"/>
</dbReference>
<organism evidence="6 7">
    <name type="scientific">Sneathiella chungangensis</name>
    <dbReference type="NCBI Taxonomy" id="1418234"/>
    <lineage>
        <taxon>Bacteria</taxon>
        <taxon>Pseudomonadati</taxon>
        <taxon>Pseudomonadota</taxon>
        <taxon>Alphaproteobacteria</taxon>
        <taxon>Sneathiellales</taxon>
        <taxon>Sneathiellaceae</taxon>
        <taxon>Sneathiella</taxon>
    </lineage>
</organism>
<comment type="similarity">
    <text evidence="2">Belongs to the bacterial solute-binding protein 5 family.</text>
</comment>
<dbReference type="CDD" id="cd08497">
    <property type="entry name" value="MbnE-like"/>
    <property type="match status" value="1"/>
</dbReference>
<evidence type="ECO:0000256" key="1">
    <source>
        <dbReference type="ARBA" id="ARBA00004418"/>
    </source>
</evidence>
<accession>A0A845MIQ6</accession>
<dbReference type="OrthoDB" id="9803988at2"/>
<comment type="caution">
    <text evidence="6">The sequence shown here is derived from an EMBL/GenBank/DDBJ whole genome shotgun (WGS) entry which is preliminary data.</text>
</comment>
<dbReference type="InterPro" id="IPR039424">
    <property type="entry name" value="SBP_5"/>
</dbReference>
<feature type="domain" description="Solute-binding protein family 5" evidence="5">
    <location>
        <begin position="107"/>
        <end position="499"/>
    </location>
</feature>
<dbReference type="PANTHER" id="PTHR30290">
    <property type="entry name" value="PERIPLASMIC BINDING COMPONENT OF ABC TRANSPORTER"/>
    <property type="match status" value="1"/>
</dbReference>
<evidence type="ECO:0000256" key="3">
    <source>
        <dbReference type="ARBA" id="ARBA00022729"/>
    </source>
</evidence>
<proteinExistence type="inferred from homology"/>
<dbReference type="GO" id="GO:1904680">
    <property type="term" value="F:peptide transmembrane transporter activity"/>
    <property type="evidence" value="ECO:0007669"/>
    <property type="project" value="TreeGrafter"/>
</dbReference>
<dbReference type="EMBL" id="WTVA01000015">
    <property type="protein sequence ID" value="MZR23641.1"/>
    <property type="molecule type" value="Genomic_DNA"/>
</dbReference>
<comment type="subcellular location">
    <subcellularLocation>
        <location evidence="1">Periplasm</location>
    </subcellularLocation>
</comment>
<dbReference type="AlphaFoldDB" id="A0A845MIQ6"/>
<evidence type="ECO:0000259" key="5">
    <source>
        <dbReference type="Pfam" id="PF00496"/>
    </source>
</evidence>
<evidence type="ECO:0000313" key="7">
    <source>
        <dbReference type="Proteomes" id="UP000445696"/>
    </source>
</evidence>
<feature type="signal peptide" evidence="4">
    <location>
        <begin position="1"/>
        <end position="22"/>
    </location>
</feature>
<evidence type="ECO:0000256" key="2">
    <source>
        <dbReference type="ARBA" id="ARBA00005695"/>
    </source>
</evidence>
<dbReference type="GO" id="GO:0015833">
    <property type="term" value="P:peptide transport"/>
    <property type="evidence" value="ECO:0007669"/>
    <property type="project" value="TreeGrafter"/>
</dbReference>
<dbReference type="Gene3D" id="3.40.190.10">
    <property type="entry name" value="Periplasmic binding protein-like II"/>
    <property type="match status" value="1"/>
</dbReference>
<dbReference type="GO" id="GO:0043190">
    <property type="term" value="C:ATP-binding cassette (ABC) transporter complex"/>
    <property type="evidence" value="ECO:0007669"/>
    <property type="project" value="InterPro"/>
</dbReference>
<keyword evidence="7" id="KW-1185">Reference proteome</keyword>
<evidence type="ECO:0000313" key="6">
    <source>
        <dbReference type="EMBL" id="MZR23641.1"/>
    </source>
</evidence>
<dbReference type="GO" id="GO:0042884">
    <property type="term" value="P:microcin transport"/>
    <property type="evidence" value="ECO:0007669"/>
    <property type="project" value="TreeGrafter"/>
</dbReference>
<dbReference type="PANTHER" id="PTHR30290:SF64">
    <property type="entry name" value="ABC TRANSPORTER PERIPLASMIC BINDING PROTEIN"/>
    <property type="match status" value="1"/>
</dbReference>
<dbReference type="RefSeq" id="WP_161340090.1">
    <property type="nucleotide sequence ID" value="NZ_JBHSDG010000003.1"/>
</dbReference>
<protein>
    <submittedName>
        <fullName evidence="6">ABC transporter substrate-binding protein</fullName>
    </submittedName>
</protein>
<reference evidence="6 7" key="1">
    <citation type="journal article" date="2014" name="Int. J. Syst. Evol. Microbiol.">
        <title>Sneathiella chungangensis sp. nov., isolated from a marine sand, and emended description of the genus Sneathiella.</title>
        <authorList>
            <person name="Siamphan C."/>
            <person name="Kim H."/>
            <person name="Lee J.S."/>
            <person name="Kim W."/>
        </authorList>
    </citation>
    <scope>NUCLEOTIDE SEQUENCE [LARGE SCALE GENOMIC DNA]</scope>
    <source>
        <strain evidence="6 7">KCTC 32476</strain>
    </source>
</reference>
<sequence length="617" mass="70280">MKKLLAPITAVLLIFGTDSSFAASETSYGLSVFGDLKYGPDFTHFDYVNPDAPKGGMIKLRDLDSFDTVNPFLLKGNPGVINGDKGGDLYFNFTQLMTRSYDEPDAVYGLLAKSVTIDDAGLWVEFALRPEARFHDDTPITAEDVAFTFNALKDKGHPRYGLLYRDVIAAKVLDPHKIRFEFRSGALTRDLPYQVAVMPILSKASFENREFGVTTMEPLLGSGPYKLVRVSPGRTLTFERVKNHWAENLPVHKGRFNFDVIQVDYYRDRTIALEAFFAGEYDFREEYTSRSWATEYDTKPAVKKGFIKRDVLKDAKLTGLQAFFMNSRRAPFDDIRAREAFGLLFDYEWTNQNLFYGLYDRLGSVFENSDMKAAGPPSPAELDLLTPYKNILPENVFTKEFAPPKTDGSGNIRTQTRAALDLFEEAGWVVQDRKLVNSNGQQMKVEFLLYEHSFTRVINPFVANLGRVGIDASVRVIDAASWQNRVREFDFDIVVRRFPQPQVPGVEQRDWWGSAAADVTGGLNIAGVKNPAVDFLVEKIIEAKTRDELVTAARALDRVLMWNYYFIPQWYKASHFIAYWDKFGWPESKKPGFDRAVLQSWWYDQAKAEELAARRDK</sequence>
<dbReference type="GO" id="GO:0030288">
    <property type="term" value="C:outer membrane-bounded periplasmic space"/>
    <property type="evidence" value="ECO:0007669"/>
    <property type="project" value="TreeGrafter"/>
</dbReference>
<dbReference type="Gene3D" id="3.10.105.10">
    <property type="entry name" value="Dipeptide-binding Protein, Domain 3"/>
    <property type="match status" value="1"/>
</dbReference>
<dbReference type="SUPFAM" id="SSF53850">
    <property type="entry name" value="Periplasmic binding protein-like II"/>
    <property type="match status" value="1"/>
</dbReference>
<dbReference type="Proteomes" id="UP000445696">
    <property type="component" value="Unassembled WGS sequence"/>
</dbReference>
<gene>
    <name evidence="6" type="ORF">GQF03_14985</name>
</gene>
<feature type="chain" id="PRO_5032403778" evidence="4">
    <location>
        <begin position="23"/>
        <end position="617"/>
    </location>
</feature>
<dbReference type="InterPro" id="IPR030678">
    <property type="entry name" value="Peptide/Ni-bd"/>
</dbReference>